<feature type="domain" description="Autotransporter" evidence="2">
    <location>
        <begin position="77"/>
        <end position="348"/>
    </location>
</feature>
<dbReference type="RefSeq" id="WP_177143447.1">
    <property type="nucleotide sequence ID" value="NZ_JACAPU010000005.1"/>
</dbReference>
<reference evidence="3 4" key="1">
    <citation type="submission" date="2020-04" db="EMBL/GenBank/DDBJ databases">
        <title>Molecular characterization of pseudomonads from Agaricus bisporus reveal novel blotch 2 pathogens in Western Europe.</title>
        <authorList>
            <person name="Taparia T."/>
            <person name="Krijger M."/>
            <person name="Haynes E."/>
            <person name="Elpinstone J.G."/>
            <person name="Noble R."/>
            <person name="Van Der Wolf J."/>
        </authorList>
    </citation>
    <scope>NUCLEOTIDE SEQUENCE [LARGE SCALE GENOMIC DNA]</scope>
    <source>
        <strain evidence="3 4">F1001</strain>
    </source>
</reference>
<evidence type="ECO:0000256" key="1">
    <source>
        <dbReference type="SAM" id="SignalP"/>
    </source>
</evidence>
<dbReference type="Pfam" id="PF03797">
    <property type="entry name" value="Autotransporter"/>
    <property type="match status" value="1"/>
</dbReference>
<proteinExistence type="predicted"/>
<dbReference type="PROSITE" id="PS51208">
    <property type="entry name" value="AUTOTRANSPORTER"/>
    <property type="match status" value="1"/>
</dbReference>
<evidence type="ECO:0000259" key="2">
    <source>
        <dbReference type="PROSITE" id="PS51208"/>
    </source>
</evidence>
<feature type="chain" id="PRO_5031533843" evidence="1">
    <location>
        <begin position="32"/>
        <end position="348"/>
    </location>
</feature>
<dbReference type="AlphaFoldDB" id="A0A7Y8BJ98"/>
<evidence type="ECO:0000313" key="4">
    <source>
        <dbReference type="Proteomes" id="UP000582981"/>
    </source>
</evidence>
<accession>A0A7Y8BJ98</accession>
<dbReference type="Proteomes" id="UP000582981">
    <property type="component" value="Unassembled WGS sequence"/>
</dbReference>
<keyword evidence="1" id="KW-0732">Signal</keyword>
<dbReference type="InterPro" id="IPR006315">
    <property type="entry name" value="OM_autotransptr_brl_dom"/>
</dbReference>
<dbReference type="Gene3D" id="2.40.128.130">
    <property type="entry name" value="Autotransporter beta-domain"/>
    <property type="match status" value="1"/>
</dbReference>
<dbReference type="NCBIfam" id="TIGR01414">
    <property type="entry name" value="autotrans_barl"/>
    <property type="match status" value="1"/>
</dbReference>
<dbReference type="InterPro" id="IPR005546">
    <property type="entry name" value="Autotransporte_beta"/>
</dbReference>
<name>A0A7Y8BJ98_9PSED</name>
<organism evidence="3 4">
    <name type="scientific">Pseudomonas gingeri</name>
    <dbReference type="NCBI Taxonomy" id="117681"/>
    <lineage>
        <taxon>Bacteria</taxon>
        <taxon>Pseudomonadati</taxon>
        <taxon>Pseudomonadota</taxon>
        <taxon>Gammaproteobacteria</taxon>
        <taxon>Pseudomonadales</taxon>
        <taxon>Pseudomonadaceae</taxon>
        <taxon>Pseudomonas</taxon>
    </lineage>
</organism>
<evidence type="ECO:0000313" key="3">
    <source>
        <dbReference type="EMBL" id="NWB45765.1"/>
    </source>
</evidence>
<gene>
    <name evidence="3" type="ORF">HX829_04595</name>
</gene>
<dbReference type="SUPFAM" id="SSF103515">
    <property type="entry name" value="Autotransporter"/>
    <property type="match status" value="1"/>
</dbReference>
<protein>
    <submittedName>
        <fullName evidence="3">Autotransporter outer membrane beta-barrel domain-containing protein</fullName>
    </submittedName>
</protein>
<feature type="signal peptide" evidence="1">
    <location>
        <begin position="1"/>
        <end position="31"/>
    </location>
</feature>
<sequence>MKTSMTHPSPRTALYTIWTALLLCPTLSIQAAPSEEDLQPWYHDDTPSLLPPARLPILDNSGLLPGWRFAGIVPDINDPNSTVLFHDRTLGQGEAGNLDPLFTGAFGNLLIIPGLYSNHSAGQTLQTGVFTGQSGVLDQADGFVTAPRDPRTDGLSPQGNNIGAFWSLTGQQGWHVNLTAMNNQTTLYSRSDQGLLQGAASQQLTFSLEGGVPIGLGKYWIIEPQVQVVNQQGSVDTLGQANTSTNQTLWSGRIGARLKGNYDVGGLPVEPYLRTDVWQTFGSGNTLTLEPVDKIATSRNSTTVELGLGLVAKMSPTVSLYVSADYSGTSDDTGLNGIIGNVGVRMRW</sequence>
<dbReference type="InterPro" id="IPR036709">
    <property type="entry name" value="Autotransporte_beta_dom_sf"/>
</dbReference>
<dbReference type="GO" id="GO:0019867">
    <property type="term" value="C:outer membrane"/>
    <property type="evidence" value="ECO:0007669"/>
    <property type="project" value="InterPro"/>
</dbReference>
<dbReference type="EMBL" id="JACAPU010000005">
    <property type="protein sequence ID" value="NWB45765.1"/>
    <property type="molecule type" value="Genomic_DNA"/>
</dbReference>
<dbReference type="SMART" id="SM00869">
    <property type="entry name" value="Autotransporter"/>
    <property type="match status" value="1"/>
</dbReference>
<comment type="caution">
    <text evidence="3">The sequence shown here is derived from an EMBL/GenBank/DDBJ whole genome shotgun (WGS) entry which is preliminary data.</text>
</comment>